<dbReference type="Pfam" id="PF02720">
    <property type="entry name" value="DUF222"/>
    <property type="match status" value="1"/>
</dbReference>
<reference evidence="2 3" key="1">
    <citation type="submission" date="2022-08" db="EMBL/GenBank/DDBJ databases">
        <authorList>
            <person name="Li F."/>
        </authorList>
    </citation>
    <scope>NUCLEOTIDE SEQUENCE [LARGE SCALE GENOMIC DNA]</scope>
    <source>
        <strain evidence="2 3">10F1B-8-1</strain>
    </source>
</reference>
<feature type="domain" description="DUF222" evidence="1">
    <location>
        <begin position="37"/>
        <end position="326"/>
    </location>
</feature>
<name>A0ABT1ZG06_9MICO</name>
<protein>
    <submittedName>
        <fullName evidence="2">13E12 repeat family protein</fullName>
    </submittedName>
</protein>
<sequence length="336" mass="35758">MASITDSLTRVGDLSVPFAPVSVAGLGDAELLASQGRIAEVRRRLDAVAATLAGEIAHRSRRELGHAGLAQSEGVRTAEELIAKVSGTSTREARTLVKAAELLPVERPLVPDAAPVPRWQRLIGDAVAAATISAEAAELIRTRLTVAEGVDEDALATAVERLLAEAAGLTIEQLAIRAGRVRDELDLAGVAAREQELRAKRFLRVTPQLDGMTRVTGLLDPESAAIVVPILDAATSPRRGGPRFVAPDAIERAEDIMRDERSTEQLTLDTLVDLVRAGAQVDPNRLLGDRKPAVRILVTKTDLDTRVGAAFFEGQTETVSIDTAERFICSTGAIPI</sequence>
<dbReference type="EMBL" id="JANTHX010000007">
    <property type="protein sequence ID" value="MCS0499616.1"/>
    <property type="molecule type" value="Genomic_DNA"/>
</dbReference>
<proteinExistence type="predicted"/>
<dbReference type="Proteomes" id="UP001205337">
    <property type="component" value="Unassembled WGS sequence"/>
</dbReference>
<dbReference type="RefSeq" id="WP_258798677.1">
    <property type="nucleotide sequence ID" value="NZ_JANTHX010000007.1"/>
</dbReference>
<evidence type="ECO:0000313" key="3">
    <source>
        <dbReference type="Proteomes" id="UP001205337"/>
    </source>
</evidence>
<comment type="caution">
    <text evidence="2">The sequence shown here is derived from an EMBL/GenBank/DDBJ whole genome shotgun (WGS) entry which is preliminary data.</text>
</comment>
<keyword evidence="3" id="KW-1185">Reference proteome</keyword>
<evidence type="ECO:0000313" key="2">
    <source>
        <dbReference type="EMBL" id="MCS0499616.1"/>
    </source>
</evidence>
<gene>
    <name evidence="2" type="ORF">NUH29_08650</name>
</gene>
<evidence type="ECO:0000259" key="1">
    <source>
        <dbReference type="Pfam" id="PF02720"/>
    </source>
</evidence>
<feature type="non-terminal residue" evidence="2">
    <location>
        <position position="336"/>
    </location>
</feature>
<dbReference type="InterPro" id="IPR003870">
    <property type="entry name" value="DUF222"/>
</dbReference>
<organism evidence="2 3">
    <name type="scientific">Protaetiibacter mangrovi</name>
    <dbReference type="NCBI Taxonomy" id="2970926"/>
    <lineage>
        <taxon>Bacteria</taxon>
        <taxon>Bacillati</taxon>
        <taxon>Actinomycetota</taxon>
        <taxon>Actinomycetes</taxon>
        <taxon>Micrococcales</taxon>
        <taxon>Microbacteriaceae</taxon>
        <taxon>Protaetiibacter</taxon>
    </lineage>
</organism>
<accession>A0ABT1ZG06</accession>